<evidence type="ECO:0000256" key="4">
    <source>
        <dbReference type="ARBA" id="ARBA00022741"/>
    </source>
</evidence>
<dbReference type="CDD" id="cd00553">
    <property type="entry name" value="NAD_synthase"/>
    <property type="match status" value="1"/>
</dbReference>
<comment type="similarity">
    <text evidence="2 7 8">In the C-terminal section; belongs to the NAD synthetase family.</text>
</comment>
<feature type="binding site" evidence="7">
    <location>
        <position position="399"/>
    </location>
    <ligand>
        <name>deamido-NAD(+)</name>
        <dbReference type="ChEBI" id="CHEBI:58437"/>
        <note>ligand shared between two neighboring subunits</note>
    </ligand>
</feature>
<gene>
    <name evidence="7" type="primary">nadE</name>
    <name evidence="11" type="ORF">Q4521_19535</name>
</gene>
<keyword evidence="6 7" id="KW-0520">NAD</keyword>
<dbReference type="PIRSF" id="PIRSF006630">
    <property type="entry name" value="NADS_GAT"/>
    <property type="match status" value="1"/>
</dbReference>
<dbReference type="PANTHER" id="PTHR23090">
    <property type="entry name" value="NH 3 /GLUTAMINE-DEPENDENT NAD + SYNTHETASE"/>
    <property type="match status" value="1"/>
</dbReference>
<evidence type="ECO:0000256" key="1">
    <source>
        <dbReference type="ARBA" id="ARBA00005188"/>
    </source>
</evidence>
<dbReference type="GO" id="GO:0009435">
    <property type="term" value="P:NAD+ biosynthetic process"/>
    <property type="evidence" value="ECO:0007669"/>
    <property type="project" value="UniProtKB-UniRule"/>
</dbReference>
<dbReference type="CDD" id="cd07570">
    <property type="entry name" value="GAT_Gln-NAD-synth"/>
    <property type="match status" value="1"/>
</dbReference>
<evidence type="ECO:0000256" key="3">
    <source>
        <dbReference type="ARBA" id="ARBA00022598"/>
    </source>
</evidence>
<dbReference type="HAMAP" id="MF_02090">
    <property type="entry name" value="NadE_glutamine_dep"/>
    <property type="match status" value="1"/>
</dbReference>
<feature type="active site" description="Proton acceptor; for glutaminase activity" evidence="7">
    <location>
        <position position="43"/>
    </location>
</feature>
<dbReference type="InterPro" id="IPR036526">
    <property type="entry name" value="C-N_Hydrolase_sf"/>
</dbReference>
<dbReference type="PROSITE" id="PS50263">
    <property type="entry name" value="CN_HYDROLASE"/>
    <property type="match status" value="1"/>
</dbReference>
<evidence type="ECO:0000256" key="5">
    <source>
        <dbReference type="ARBA" id="ARBA00022840"/>
    </source>
</evidence>
<dbReference type="Pfam" id="PF02540">
    <property type="entry name" value="NAD_synthase"/>
    <property type="match status" value="1"/>
</dbReference>
<feature type="active site" description="Nucleophile; for glutaminase activity" evidence="7">
    <location>
        <position position="146"/>
    </location>
</feature>
<evidence type="ECO:0000256" key="8">
    <source>
        <dbReference type="PIRNR" id="PIRNR006630"/>
    </source>
</evidence>
<dbReference type="SUPFAM" id="SSF52402">
    <property type="entry name" value="Adenine nucleotide alpha hydrolases-like"/>
    <property type="match status" value="1"/>
</dbReference>
<dbReference type="InterPro" id="IPR003010">
    <property type="entry name" value="C-N_Hydrolase"/>
</dbReference>
<dbReference type="InterPro" id="IPR014445">
    <property type="entry name" value="Gln-dep_NAD_synthase"/>
</dbReference>
<feature type="domain" description="CN hydrolase" evidence="10">
    <location>
        <begin position="4"/>
        <end position="242"/>
    </location>
</feature>
<evidence type="ECO:0000313" key="12">
    <source>
        <dbReference type="Proteomes" id="UP001169760"/>
    </source>
</evidence>
<dbReference type="GO" id="GO:0008795">
    <property type="term" value="F:NAD+ synthase activity"/>
    <property type="evidence" value="ECO:0007669"/>
    <property type="project" value="UniProtKB-UniRule"/>
</dbReference>
<protein>
    <recommendedName>
        <fullName evidence="7 8">Glutamine-dependent NAD(+) synthetase</fullName>
        <ecNumber evidence="7 8">6.3.5.1</ecNumber>
    </recommendedName>
    <alternativeName>
        <fullName evidence="7 8">NAD(+) synthase [glutamine-hydrolyzing]</fullName>
    </alternativeName>
</protein>
<dbReference type="FunFam" id="3.40.50.620:FF:000106">
    <property type="entry name" value="Glutamine-dependent NAD(+) synthetase"/>
    <property type="match status" value="1"/>
</dbReference>
<dbReference type="InterPro" id="IPR003694">
    <property type="entry name" value="NAD_synthase"/>
</dbReference>
<dbReference type="InterPro" id="IPR014729">
    <property type="entry name" value="Rossmann-like_a/b/a_fold"/>
</dbReference>
<feature type="binding site" evidence="7">
    <location>
        <position position="172"/>
    </location>
    <ligand>
        <name>L-glutamine</name>
        <dbReference type="ChEBI" id="CHEBI:58359"/>
    </ligand>
</feature>
<dbReference type="GO" id="GO:0005524">
    <property type="term" value="F:ATP binding"/>
    <property type="evidence" value="ECO:0007669"/>
    <property type="project" value="UniProtKB-UniRule"/>
</dbReference>
<comment type="caution">
    <text evidence="11">The sequence shown here is derived from an EMBL/GenBank/DDBJ whole genome shotgun (WGS) entry which is preliminary data.</text>
</comment>
<feature type="binding site" evidence="7">
    <location>
        <begin position="287"/>
        <end position="294"/>
    </location>
    <ligand>
        <name>ATP</name>
        <dbReference type="ChEBI" id="CHEBI:30616"/>
    </ligand>
</feature>
<reference evidence="11" key="1">
    <citation type="submission" date="2023-07" db="EMBL/GenBank/DDBJ databases">
        <title>Genome content predicts the carbon catabolic preferences of heterotrophic bacteria.</title>
        <authorList>
            <person name="Gralka M."/>
        </authorList>
    </citation>
    <scope>NUCLEOTIDE SEQUENCE</scope>
    <source>
        <strain evidence="11">I3M17_2</strain>
    </source>
</reference>
<sequence length="540" mass="59242">MSTLNIALAQINPLVGDIDGNTQLIIDEALALANKHDVIVFPELTLTGYPPEDLLLRPSIALRVDRAIQQILDANIPAAVVVGYPKREEGKLFNMAGVLAQGQVLFEYAKQCLPNYQVFDEKRYFEAGSKPGVFQLNGVILGLSICEDIWDGSPLDQLQSANVRAVLNLNASPFHQEKQAEREALIATRAKKLGAPILYVNQVGGQDELVFDGGSMVATAQGEIVGRTELFKNACLSVELDTATKQVSPQASNSGHPADPLADTYEALVVGVRDYVNKNRFKGVVLGLSGGIDSALTLAIAVDALGKERVEAVMMPFKYTSQLSLDGAEDEARRLGVKYRVIHIEPMYDAFTQALNEAFEGQQKDTTEENIQARSRGVLLMALSNKLGYLVLTTGNKSEMAVGYATLYGDMAGGLDVLKDVPKTQVFALSRYRNTLGEVIPPAVIDRPPSAELAPDQKDEDSLPPYEILDQILELYIEQDESAESIVAKGFDKEQVYRVLRLVDLNEYKRRQAPVGIRISKRAFGRDRRYPITNGWKVGD</sequence>
<organism evidence="11 12">
    <name type="scientific">Saccharophagus degradans</name>
    <dbReference type="NCBI Taxonomy" id="86304"/>
    <lineage>
        <taxon>Bacteria</taxon>
        <taxon>Pseudomonadati</taxon>
        <taxon>Pseudomonadota</taxon>
        <taxon>Gammaproteobacteria</taxon>
        <taxon>Cellvibrionales</taxon>
        <taxon>Cellvibrionaceae</taxon>
        <taxon>Saccharophagus</taxon>
    </lineage>
</organism>
<evidence type="ECO:0000259" key="10">
    <source>
        <dbReference type="PROSITE" id="PS50263"/>
    </source>
</evidence>
<feature type="binding site" evidence="7">
    <location>
        <position position="178"/>
    </location>
    <ligand>
        <name>L-glutamine</name>
        <dbReference type="ChEBI" id="CHEBI:58359"/>
    </ligand>
</feature>
<feature type="binding site" evidence="7">
    <location>
        <position position="370"/>
    </location>
    <ligand>
        <name>deamido-NAD(+)</name>
        <dbReference type="ChEBI" id="CHEBI:58437"/>
        <note>ligand shared between two neighboring subunits</note>
    </ligand>
</feature>
<dbReference type="Proteomes" id="UP001169760">
    <property type="component" value="Unassembled WGS sequence"/>
</dbReference>
<feature type="active site" description="For glutaminase activity" evidence="7">
    <location>
        <position position="110"/>
    </location>
</feature>
<dbReference type="SUPFAM" id="SSF56317">
    <property type="entry name" value="Carbon-nitrogen hydrolase"/>
    <property type="match status" value="1"/>
</dbReference>
<feature type="binding site" evidence="7">
    <location>
        <position position="116"/>
    </location>
    <ligand>
        <name>L-glutamine</name>
        <dbReference type="ChEBI" id="CHEBI:58359"/>
    </ligand>
</feature>
<dbReference type="GO" id="GO:0003952">
    <property type="term" value="F:NAD+ synthase (glutamine-hydrolyzing) activity"/>
    <property type="evidence" value="ECO:0007669"/>
    <property type="project" value="UniProtKB-UniRule"/>
</dbReference>
<dbReference type="Gene3D" id="3.40.50.620">
    <property type="entry name" value="HUPs"/>
    <property type="match status" value="1"/>
</dbReference>
<evidence type="ECO:0000256" key="2">
    <source>
        <dbReference type="ARBA" id="ARBA00007145"/>
    </source>
</evidence>
<feature type="binding site" evidence="7">
    <location>
        <position position="394"/>
    </location>
    <ligand>
        <name>ATP</name>
        <dbReference type="ChEBI" id="CHEBI:30616"/>
    </ligand>
</feature>
<dbReference type="Gene3D" id="3.60.110.10">
    <property type="entry name" value="Carbon-nitrogen hydrolase"/>
    <property type="match status" value="1"/>
</dbReference>
<keyword evidence="3 7" id="KW-0436">Ligase</keyword>
<keyword evidence="4 7" id="KW-0547">Nucleotide-binding</keyword>
<accession>A0AAW7XDP9</accession>
<dbReference type="PANTHER" id="PTHR23090:SF9">
    <property type="entry name" value="GLUTAMINE-DEPENDENT NAD(+) SYNTHETASE"/>
    <property type="match status" value="1"/>
</dbReference>
<dbReference type="InterPro" id="IPR022310">
    <property type="entry name" value="NAD/GMP_synthase"/>
</dbReference>
<name>A0AAW7XDP9_9GAMM</name>
<evidence type="ECO:0000256" key="9">
    <source>
        <dbReference type="RuleBase" id="RU003811"/>
    </source>
</evidence>
<proteinExistence type="inferred from homology"/>
<keyword evidence="5 7" id="KW-0067">ATP-binding</keyword>
<evidence type="ECO:0000256" key="6">
    <source>
        <dbReference type="ARBA" id="ARBA00023027"/>
    </source>
</evidence>
<evidence type="ECO:0000313" key="11">
    <source>
        <dbReference type="EMBL" id="MDO6424691.1"/>
    </source>
</evidence>
<comment type="pathway">
    <text evidence="1 7 8">Cofactor biosynthesis; NAD(+) biosynthesis; NAD(+) from deamido-NAD(+) (L-Gln route): step 1/1.</text>
</comment>
<comment type="catalytic activity">
    <reaction evidence="7 8">
        <text>deamido-NAD(+) + L-glutamine + ATP + H2O = L-glutamate + AMP + diphosphate + NAD(+) + H(+)</text>
        <dbReference type="Rhea" id="RHEA:24384"/>
        <dbReference type="ChEBI" id="CHEBI:15377"/>
        <dbReference type="ChEBI" id="CHEBI:15378"/>
        <dbReference type="ChEBI" id="CHEBI:29985"/>
        <dbReference type="ChEBI" id="CHEBI:30616"/>
        <dbReference type="ChEBI" id="CHEBI:33019"/>
        <dbReference type="ChEBI" id="CHEBI:57540"/>
        <dbReference type="ChEBI" id="CHEBI:58359"/>
        <dbReference type="ChEBI" id="CHEBI:58437"/>
        <dbReference type="ChEBI" id="CHEBI:456215"/>
        <dbReference type="EC" id="6.3.5.1"/>
    </reaction>
</comment>
<dbReference type="EMBL" id="JAUOPB010000016">
    <property type="protein sequence ID" value="MDO6424691.1"/>
    <property type="molecule type" value="Genomic_DNA"/>
</dbReference>
<dbReference type="GO" id="GO:0005737">
    <property type="term" value="C:cytoplasm"/>
    <property type="evidence" value="ECO:0007669"/>
    <property type="project" value="InterPro"/>
</dbReference>
<dbReference type="GO" id="GO:0004359">
    <property type="term" value="F:glutaminase activity"/>
    <property type="evidence" value="ECO:0007669"/>
    <property type="project" value="InterPro"/>
</dbReference>
<dbReference type="NCBIfam" id="NF010588">
    <property type="entry name" value="PRK13981.1"/>
    <property type="match status" value="1"/>
</dbReference>
<feature type="binding site" evidence="7">
    <location>
        <position position="509"/>
    </location>
    <ligand>
        <name>deamido-NAD(+)</name>
        <dbReference type="ChEBI" id="CHEBI:58437"/>
        <note>ligand shared between two neighboring subunits</note>
    </ligand>
</feature>
<comment type="similarity">
    <text evidence="9">Belongs to the NAD synthetase family.</text>
</comment>
<dbReference type="EC" id="6.3.5.1" evidence="7 8"/>
<dbReference type="RefSeq" id="WP_303493892.1">
    <property type="nucleotide sequence ID" value="NZ_JAUOPB010000016.1"/>
</dbReference>
<dbReference type="Pfam" id="PF00795">
    <property type="entry name" value="CN_hydrolase"/>
    <property type="match status" value="1"/>
</dbReference>
<evidence type="ECO:0000256" key="7">
    <source>
        <dbReference type="HAMAP-Rule" id="MF_02090"/>
    </source>
</evidence>
<dbReference type="AlphaFoldDB" id="A0AAW7XDP9"/>
<comment type="function">
    <text evidence="7">Catalyzes the ATP-dependent amidation of deamido-NAD to form NAD. Uses L-glutamine as a nitrogen source.</text>
</comment>
<comment type="caution">
    <text evidence="7">Lacks conserved residue(s) required for the propagation of feature annotation.</text>
</comment>
<dbReference type="NCBIfam" id="TIGR00552">
    <property type="entry name" value="nadE"/>
    <property type="match status" value="1"/>
</dbReference>